<gene>
    <name evidence="2" type="ORF">Ga0080574_TMP1040</name>
</gene>
<evidence type="ECO:0000313" key="3">
    <source>
        <dbReference type="Proteomes" id="UP000187059"/>
    </source>
</evidence>
<evidence type="ECO:0000256" key="1">
    <source>
        <dbReference type="SAM" id="MobiDB-lite"/>
    </source>
</evidence>
<dbReference type="STRING" id="1250539.Ga0080574_TMP1040"/>
<sequence>MKLSHMVLMIGLVGLSACSGRERDIRLHYLKTNSGTPEEFAILPNKPLETPNDLNALPAPTPGATNRTAQTPRSDAVAALGGNPARLDESGTPRGDGALINRASRFGRDAGIRQQLAAEDLEFRKRKSLFSWKIVPEDEYYKAYRAQWLDTYGVLDAFRRAGVRTPSAPPEGWDD</sequence>
<dbReference type="AlphaFoldDB" id="A0A1P8UPN6"/>
<accession>A0A1P8UPN6</accession>
<evidence type="ECO:0000313" key="2">
    <source>
        <dbReference type="EMBL" id="APZ51374.1"/>
    </source>
</evidence>
<reference evidence="2 3" key="1">
    <citation type="submission" date="2016-04" db="EMBL/GenBank/DDBJ databases">
        <title>Deep-sea bacteria in the southern Pacific.</title>
        <authorList>
            <person name="Tang K."/>
        </authorList>
    </citation>
    <scope>NUCLEOTIDE SEQUENCE [LARGE SCALE GENOMIC DNA]</scope>
    <source>
        <strain evidence="2 3">JLT2014</strain>
    </source>
</reference>
<dbReference type="Pfam" id="PF11233">
    <property type="entry name" value="DUF3035"/>
    <property type="match status" value="1"/>
</dbReference>
<dbReference type="Proteomes" id="UP000187059">
    <property type="component" value="Chromosome"/>
</dbReference>
<dbReference type="RefSeq" id="WP_076695836.1">
    <property type="nucleotide sequence ID" value="NZ_CP015093.1"/>
</dbReference>
<dbReference type="OrthoDB" id="7876689at2"/>
<feature type="compositionally biased region" description="Polar residues" evidence="1">
    <location>
        <begin position="63"/>
        <end position="73"/>
    </location>
</feature>
<protein>
    <submittedName>
        <fullName evidence="2">Beta-barrel assembly machine subunit BamF</fullName>
    </submittedName>
</protein>
<organism evidence="2 3">
    <name type="scientific">Salipiger abyssi</name>
    <dbReference type="NCBI Taxonomy" id="1250539"/>
    <lineage>
        <taxon>Bacteria</taxon>
        <taxon>Pseudomonadati</taxon>
        <taxon>Pseudomonadota</taxon>
        <taxon>Alphaproteobacteria</taxon>
        <taxon>Rhodobacterales</taxon>
        <taxon>Roseobacteraceae</taxon>
        <taxon>Salipiger</taxon>
    </lineage>
</organism>
<keyword evidence="3" id="KW-1185">Reference proteome</keyword>
<dbReference type="InterPro" id="IPR021395">
    <property type="entry name" value="DUF3035"/>
</dbReference>
<name>A0A1P8UPN6_9RHOB</name>
<proteinExistence type="predicted"/>
<feature type="region of interest" description="Disordered" evidence="1">
    <location>
        <begin position="46"/>
        <end position="97"/>
    </location>
</feature>
<dbReference type="PROSITE" id="PS51257">
    <property type="entry name" value="PROKAR_LIPOPROTEIN"/>
    <property type="match status" value="1"/>
</dbReference>
<dbReference type="EMBL" id="CP015093">
    <property type="protein sequence ID" value="APZ51374.1"/>
    <property type="molecule type" value="Genomic_DNA"/>
</dbReference>
<dbReference type="KEGG" id="paby:Ga0080574_TMP1040"/>